<gene>
    <name evidence="2" type="ORF">HJG59_012013</name>
</gene>
<name>A0A7J8J0X6_MOLMO</name>
<organism evidence="2 3">
    <name type="scientific">Molossus molossus</name>
    <name type="common">Pallas' mastiff bat</name>
    <name type="synonym">Vespertilio molossus</name>
    <dbReference type="NCBI Taxonomy" id="27622"/>
    <lineage>
        <taxon>Eukaryota</taxon>
        <taxon>Metazoa</taxon>
        <taxon>Chordata</taxon>
        <taxon>Craniata</taxon>
        <taxon>Vertebrata</taxon>
        <taxon>Euteleostomi</taxon>
        <taxon>Mammalia</taxon>
        <taxon>Eutheria</taxon>
        <taxon>Laurasiatheria</taxon>
        <taxon>Chiroptera</taxon>
        <taxon>Yangochiroptera</taxon>
        <taxon>Molossidae</taxon>
        <taxon>Molossus</taxon>
    </lineage>
</organism>
<evidence type="ECO:0000256" key="1">
    <source>
        <dbReference type="SAM" id="MobiDB-lite"/>
    </source>
</evidence>
<feature type="compositionally biased region" description="Low complexity" evidence="1">
    <location>
        <begin position="76"/>
        <end position="101"/>
    </location>
</feature>
<dbReference type="AlphaFoldDB" id="A0A7J8J0X6"/>
<proteinExistence type="predicted"/>
<accession>A0A7J8J0X6</accession>
<keyword evidence="3" id="KW-1185">Reference proteome</keyword>
<feature type="region of interest" description="Disordered" evidence="1">
    <location>
        <begin position="42"/>
        <end position="121"/>
    </location>
</feature>
<comment type="caution">
    <text evidence="2">The sequence shown here is derived from an EMBL/GenBank/DDBJ whole genome shotgun (WGS) entry which is preliminary data.</text>
</comment>
<dbReference type="Proteomes" id="UP000550707">
    <property type="component" value="Unassembled WGS sequence"/>
</dbReference>
<feature type="compositionally biased region" description="Low complexity" evidence="1">
    <location>
        <begin position="42"/>
        <end position="62"/>
    </location>
</feature>
<evidence type="ECO:0000313" key="2">
    <source>
        <dbReference type="EMBL" id="KAF6490171.1"/>
    </source>
</evidence>
<sequence length="121" mass="12563">MLHPTIPYRAWQTMASVLGDCTFISCSASEVERKGCWSCGAGPSASPGSWRGSSPLRGSSSPVAAAPAQCRCTRTPRAPSPLCCLPSPPSTCRTSPTARSSGPTRRLPVTPPPHRSVDLGG</sequence>
<dbReference type="EMBL" id="JACASF010000003">
    <property type="protein sequence ID" value="KAF6490171.1"/>
    <property type="molecule type" value="Genomic_DNA"/>
</dbReference>
<evidence type="ECO:0000313" key="3">
    <source>
        <dbReference type="Proteomes" id="UP000550707"/>
    </source>
</evidence>
<reference evidence="2 3" key="1">
    <citation type="journal article" date="2020" name="Nature">
        <title>Six reference-quality genomes reveal evolution of bat adaptations.</title>
        <authorList>
            <person name="Jebb D."/>
            <person name="Huang Z."/>
            <person name="Pippel M."/>
            <person name="Hughes G.M."/>
            <person name="Lavrichenko K."/>
            <person name="Devanna P."/>
            <person name="Winkler S."/>
            <person name="Jermiin L.S."/>
            <person name="Skirmuntt E.C."/>
            <person name="Katzourakis A."/>
            <person name="Burkitt-Gray L."/>
            <person name="Ray D.A."/>
            <person name="Sullivan K.A.M."/>
            <person name="Roscito J.G."/>
            <person name="Kirilenko B.M."/>
            <person name="Davalos L.M."/>
            <person name="Corthals A.P."/>
            <person name="Power M.L."/>
            <person name="Jones G."/>
            <person name="Ransome R.D."/>
            <person name="Dechmann D.K.N."/>
            <person name="Locatelli A.G."/>
            <person name="Puechmaille S.J."/>
            <person name="Fedrigo O."/>
            <person name="Jarvis E.D."/>
            <person name="Hiller M."/>
            <person name="Vernes S.C."/>
            <person name="Myers E.W."/>
            <person name="Teeling E.C."/>
        </authorList>
    </citation>
    <scope>NUCLEOTIDE SEQUENCE [LARGE SCALE GENOMIC DNA]</scope>
    <source>
        <strain evidence="2">MMolMol1</strain>
        <tissue evidence="2">Muscle</tissue>
    </source>
</reference>
<protein>
    <submittedName>
        <fullName evidence="2">Multiciliate differentiation and DNA synthesis associated cell cycle protein</fullName>
    </submittedName>
</protein>